<dbReference type="Gene3D" id="3.40.50.300">
    <property type="entry name" value="P-loop containing nucleotide triphosphate hydrolases"/>
    <property type="match status" value="1"/>
</dbReference>
<dbReference type="Proteomes" id="UP000542813">
    <property type="component" value="Unassembled WGS sequence"/>
</dbReference>
<dbReference type="SUPFAM" id="SSF52540">
    <property type="entry name" value="P-loop containing nucleoside triphosphate hydrolases"/>
    <property type="match status" value="1"/>
</dbReference>
<dbReference type="Pfam" id="PF00005">
    <property type="entry name" value="ABC_tran"/>
    <property type="match status" value="1"/>
</dbReference>
<sequence>MTNTIVVTDRLTKRYGERLAVSDVSLTVRSGEVYGFLGPNGAGKTTTLRMLLGLVRPTSGTATILGHAPGEPGATSRIGALVEGPGFYPYLSGRDNLRVMGRYQGVSDRAVDEALDRVDLAARGGDAFKSYSLGMKQRLGVASALLGEPDLLVLDEPTNGLDPAGMADMRKLVVDLAQQGQTVLLSSHLLAEVQEICDRVGVIAHGRLLAESTVAELRGASTLLVRAQPVELALAVSMQVAGDDAVQLTDDGVRLELPEERAPELARALVEAGADIHEIRPSERSLEDVFFEMTTDHPDQADHSDQEENR</sequence>
<reference evidence="6 7" key="1">
    <citation type="submission" date="2020-08" db="EMBL/GenBank/DDBJ databases">
        <title>Sequencing the genomes of 1000 actinobacteria strains.</title>
        <authorList>
            <person name="Klenk H.-P."/>
        </authorList>
    </citation>
    <scope>NUCLEOTIDE SEQUENCE [LARGE SCALE GENOMIC DNA]</scope>
    <source>
        <strain evidence="6 7">DSM 102122</strain>
    </source>
</reference>
<evidence type="ECO:0000256" key="4">
    <source>
        <dbReference type="ARBA" id="ARBA00022840"/>
    </source>
</evidence>
<dbReference type="PROSITE" id="PS00211">
    <property type="entry name" value="ABC_TRANSPORTER_1"/>
    <property type="match status" value="1"/>
</dbReference>
<accession>A0A7W9GRH0</accession>
<evidence type="ECO:0000256" key="3">
    <source>
        <dbReference type="ARBA" id="ARBA00022741"/>
    </source>
</evidence>
<dbReference type="SMART" id="SM00382">
    <property type="entry name" value="AAA"/>
    <property type="match status" value="1"/>
</dbReference>
<gene>
    <name evidence="6" type="ORF">HD601_003277</name>
</gene>
<proteinExistence type="inferred from homology"/>
<dbReference type="PANTHER" id="PTHR43335">
    <property type="entry name" value="ABC TRANSPORTER, ATP-BINDING PROTEIN"/>
    <property type="match status" value="1"/>
</dbReference>
<evidence type="ECO:0000313" key="7">
    <source>
        <dbReference type="Proteomes" id="UP000542813"/>
    </source>
</evidence>
<dbReference type="CDD" id="cd03268">
    <property type="entry name" value="ABC_BcrA_bacitracin_resist"/>
    <property type="match status" value="1"/>
</dbReference>
<evidence type="ECO:0000256" key="1">
    <source>
        <dbReference type="ARBA" id="ARBA00005417"/>
    </source>
</evidence>
<keyword evidence="7" id="KW-1185">Reference proteome</keyword>
<dbReference type="PANTHER" id="PTHR43335:SF4">
    <property type="entry name" value="ABC TRANSPORTER, ATP-BINDING PROTEIN"/>
    <property type="match status" value="1"/>
</dbReference>
<dbReference type="GO" id="GO:0005524">
    <property type="term" value="F:ATP binding"/>
    <property type="evidence" value="ECO:0007669"/>
    <property type="project" value="UniProtKB-KW"/>
</dbReference>
<evidence type="ECO:0000256" key="2">
    <source>
        <dbReference type="ARBA" id="ARBA00022448"/>
    </source>
</evidence>
<dbReference type="InterPro" id="IPR017871">
    <property type="entry name" value="ABC_transporter-like_CS"/>
</dbReference>
<evidence type="ECO:0000259" key="5">
    <source>
        <dbReference type="PROSITE" id="PS50893"/>
    </source>
</evidence>
<name>A0A7W9GRH0_9ACTN</name>
<keyword evidence="4 6" id="KW-0067">ATP-binding</keyword>
<keyword evidence="2" id="KW-0813">Transport</keyword>
<dbReference type="EMBL" id="JACHMM010000001">
    <property type="protein sequence ID" value="MBB5788702.1"/>
    <property type="molecule type" value="Genomic_DNA"/>
</dbReference>
<dbReference type="AlphaFoldDB" id="A0A7W9GRH0"/>
<feature type="domain" description="ABC transporter" evidence="5">
    <location>
        <begin position="6"/>
        <end position="230"/>
    </location>
</feature>
<protein>
    <submittedName>
        <fullName evidence="6">ABC-2 type transport system ATP-binding protein</fullName>
    </submittedName>
</protein>
<dbReference type="PROSITE" id="PS50893">
    <property type="entry name" value="ABC_TRANSPORTER_2"/>
    <property type="match status" value="1"/>
</dbReference>
<keyword evidence="3" id="KW-0547">Nucleotide-binding</keyword>
<dbReference type="GO" id="GO:0016887">
    <property type="term" value="F:ATP hydrolysis activity"/>
    <property type="evidence" value="ECO:0007669"/>
    <property type="project" value="InterPro"/>
</dbReference>
<comment type="caution">
    <text evidence="6">The sequence shown here is derived from an EMBL/GenBank/DDBJ whole genome shotgun (WGS) entry which is preliminary data.</text>
</comment>
<dbReference type="InterPro" id="IPR003593">
    <property type="entry name" value="AAA+_ATPase"/>
</dbReference>
<evidence type="ECO:0000313" key="6">
    <source>
        <dbReference type="EMBL" id="MBB5788702.1"/>
    </source>
</evidence>
<dbReference type="RefSeq" id="WP_184823537.1">
    <property type="nucleotide sequence ID" value="NZ_JACHMM010000001.1"/>
</dbReference>
<organism evidence="6 7">
    <name type="scientific">Jiangella mangrovi</name>
    <dbReference type="NCBI Taxonomy" id="1524084"/>
    <lineage>
        <taxon>Bacteria</taxon>
        <taxon>Bacillati</taxon>
        <taxon>Actinomycetota</taxon>
        <taxon>Actinomycetes</taxon>
        <taxon>Jiangellales</taxon>
        <taxon>Jiangellaceae</taxon>
        <taxon>Jiangella</taxon>
    </lineage>
</organism>
<dbReference type="InterPro" id="IPR027417">
    <property type="entry name" value="P-loop_NTPase"/>
</dbReference>
<dbReference type="InterPro" id="IPR003439">
    <property type="entry name" value="ABC_transporter-like_ATP-bd"/>
</dbReference>
<comment type="similarity">
    <text evidence="1">Belongs to the ABC transporter superfamily.</text>
</comment>